<dbReference type="RefSeq" id="WP_376845194.1">
    <property type="nucleotide sequence ID" value="NZ_JBHSFW010000001.1"/>
</dbReference>
<evidence type="ECO:0000259" key="3">
    <source>
        <dbReference type="Pfam" id="PF13193"/>
    </source>
</evidence>
<dbReference type="PANTHER" id="PTHR43767:SF9">
    <property type="entry name" value="LONG-CHAIN-FATTY-ACID--COA LIGASE"/>
    <property type="match status" value="1"/>
</dbReference>
<feature type="domain" description="AMP-binding enzyme C-terminal" evidence="3">
    <location>
        <begin position="470"/>
        <end position="545"/>
    </location>
</feature>
<comment type="caution">
    <text evidence="4">The sequence shown here is derived from an EMBL/GenBank/DDBJ whole genome shotgun (WGS) entry which is preliminary data.</text>
</comment>
<keyword evidence="1" id="KW-0812">Transmembrane</keyword>
<dbReference type="InterPro" id="IPR000873">
    <property type="entry name" value="AMP-dep_synth/lig_dom"/>
</dbReference>
<dbReference type="InterPro" id="IPR025110">
    <property type="entry name" value="AMP-bd_C"/>
</dbReference>
<dbReference type="Gene3D" id="3.40.50.980">
    <property type="match status" value="2"/>
</dbReference>
<sequence>MEAERKRWLAHYPDEVSPESTYEKRPLFDFLREAAERVPQHIAIHFMGKEMTFAEIYEESLKLASRLTDIGLKKGDCVAIMLPNSPQGVIAYYAVLMAGGIVVQTNPLYMERELEHQLKDSGARMIFCLDILFPRVSRVKDQTNIETVIITGVQDYLPFPKNLLYPIVSKVKIPKKREFRGLPNVLLFPDLIQSGTTTFTPVEISPEEDIALLQYTGGTTGLAKGAMLSHYNLIANTQQSKAWMYRHKYGEESVLGVLPFFHVYGMTIVMNLSIMHAAKMIILPRFDIEETLKTIEKQRPTLFPGAPTMYIALINHPNIESYDLSSIQTCISGSSALPIEVQQTFERLTGGKLVEGYGLTEASPVTHCNLIWGERKTGSIGIPYPDTEAKIVSVETGEEMGVNEVGELAVKGPQVMKGYWRRPEETAAVLKDGWLLTGDMAYMDELGYFYIVDRKKDMIIASGYNIYPREVEEVLFEHPDVKEAAVIGVSDDYRGETVKAFVVPKRGITLDEKSLDDFCRKRLAAYKVPKQYEFREALPKSIVGKVLKRELIEEEKSHTL</sequence>
<dbReference type="PANTHER" id="PTHR43767">
    <property type="entry name" value="LONG-CHAIN-FATTY-ACID--COA LIGASE"/>
    <property type="match status" value="1"/>
</dbReference>
<dbReference type="Gene3D" id="3.30.300.30">
    <property type="match status" value="1"/>
</dbReference>
<dbReference type="InterPro" id="IPR020845">
    <property type="entry name" value="AMP-binding_CS"/>
</dbReference>
<evidence type="ECO:0000313" key="4">
    <source>
        <dbReference type="EMBL" id="MFC4618194.1"/>
    </source>
</evidence>
<evidence type="ECO:0000313" key="5">
    <source>
        <dbReference type="Proteomes" id="UP001596022"/>
    </source>
</evidence>
<keyword evidence="1" id="KW-0472">Membrane</keyword>
<dbReference type="Pfam" id="PF13193">
    <property type="entry name" value="AMP-binding_C"/>
    <property type="match status" value="1"/>
</dbReference>
<proteinExistence type="predicted"/>
<dbReference type="EMBL" id="JBHSFW010000001">
    <property type="protein sequence ID" value="MFC4618194.1"/>
    <property type="molecule type" value="Genomic_DNA"/>
</dbReference>
<dbReference type="Proteomes" id="UP001596022">
    <property type="component" value="Unassembled WGS sequence"/>
</dbReference>
<dbReference type="Gene3D" id="2.30.38.10">
    <property type="entry name" value="Luciferase, Domain 3"/>
    <property type="match status" value="1"/>
</dbReference>
<protein>
    <submittedName>
        <fullName evidence="4">Long-chain fatty acid--CoA ligase</fullName>
    </submittedName>
</protein>
<dbReference type="GO" id="GO:0016874">
    <property type="term" value="F:ligase activity"/>
    <property type="evidence" value="ECO:0007669"/>
    <property type="project" value="UniProtKB-KW"/>
</dbReference>
<evidence type="ECO:0000259" key="2">
    <source>
        <dbReference type="Pfam" id="PF00501"/>
    </source>
</evidence>
<accession>A0ABV9GIT8</accession>
<name>A0ABV9GIT8_9BACL</name>
<keyword evidence="1" id="KW-1133">Transmembrane helix</keyword>
<keyword evidence="4" id="KW-0436">Ligase</keyword>
<evidence type="ECO:0000256" key="1">
    <source>
        <dbReference type="SAM" id="Phobius"/>
    </source>
</evidence>
<keyword evidence="5" id="KW-1185">Reference proteome</keyword>
<dbReference type="InterPro" id="IPR050237">
    <property type="entry name" value="ATP-dep_AMP-bd_enzyme"/>
</dbReference>
<dbReference type="PROSITE" id="PS00455">
    <property type="entry name" value="AMP_BINDING"/>
    <property type="match status" value="1"/>
</dbReference>
<feature type="domain" description="AMP-dependent synthetase/ligase" evidence="2">
    <location>
        <begin position="31"/>
        <end position="420"/>
    </location>
</feature>
<dbReference type="SUPFAM" id="SSF56801">
    <property type="entry name" value="Acetyl-CoA synthetase-like"/>
    <property type="match status" value="1"/>
</dbReference>
<dbReference type="CDD" id="cd05936">
    <property type="entry name" value="FC-FACS_FadD_like"/>
    <property type="match status" value="1"/>
</dbReference>
<reference evidence="5" key="1">
    <citation type="journal article" date="2019" name="Int. J. Syst. Evol. Microbiol.">
        <title>The Global Catalogue of Microorganisms (GCM) 10K type strain sequencing project: providing services to taxonomists for standard genome sequencing and annotation.</title>
        <authorList>
            <consortium name="The Broad Institute Genomics Platform"/>
            <consortium name="The Broad Institute Genome Sequencing Center for Infectious Disease"/>
            <person name="Wu L."/>
            <person name="Ma J."/>
        </authorList>
    </citation>
    <scope>NUCLEOTIDE SEQUENCE [LARGE SCALE GENOMIC DNA]</scope>
    <source>
        <strain evidence="5">CGMCC 1.16306</strain>
    </source>
</reference>
<dbReference type="Pfam" id="PF00501">
    <property type="entry name" value="AMP-binding"/>
    <property type="match status" value="1"/>
</dbReference>
<dbReference type="InterPro" id="IPR045851">
    <property type="entry name" value="AMP-bd_C_sf"/>
</dbReference>
<gene>
    <name evidence="4" type="ORF">ACFO4N_05565</name>
</gene>
<organism evidence="4 5">
    <name type="scientific">Camelliibacillus cellulosilyticus</name>
    <dbReference type="NCBI Taxonomy" id="2174486"/>
    <lineage>
        <taxon>Bacteria</taxon>
        <taxon>Bacillati</taxon>
        <taxon>Bacillota</taxon>
        <taxon>Bacilli</taxon>
        <taxon>Bacillales</taxon>
        <taxon>Sporolactobacillaceae</taxon>
        <taxon>Camelliibacillus</taxon>
    </lineage>
</organism>
<feature type="transmembrane region" description="Helical" evidence="1">
    <location>
        <begin position="254"/>
        <end position="275"/>
    </location>
</feature>